<evidence type="ECO:0000313" key="1">
    <source>
        <dbReference type="EMBL" id="KAI9509190.1"/>
    </source>
</evidence>
<accession>A0ACC0UCY1</accession>
<evidence type="ECO:0000313" key="2">
    <source>
        <dbReference type="Proteomes" id="UP001207468"/>
    </source>
</evidence>
<keyword evidence="2" id="KW-1185">Reference proteome</keyword>
<sequence>MNPFFLYTGRGPSSDGMHSGHTIPFVFTMWLQHVFGLNTFISSDCDHVGLFYKKITKRGRHSASVTRTVLSHLIPFSWFKLVASFSSVMTLIFSTKSDIPCLLIPCTNRPGSIHVTWLRSTALLHAKFFPAFRVHR</sequence>
<organism evidence="1 2">
    <name type="scientific">Russula earlei</name>
    <dbReference type="NCBI Taxonomy" id="71964"/>
    <lineage>
        <taxon>Eukaryota</taxon>
        <taxon>Fungi</taxon>
        <taxon>Dikarya</taxon>
        <taxon>Basidiomycota</taxon>
        <taxon>Agaricomycotina</taxon>
        <taxon>Agaricomycetes</taxon>
        <taxon>Russulales</taxon>
        <taxon>Russulaceae</taxon>
        <taxon>Russula</taxon>
    </lineage>
</organism>
<gene>
    <name evidence="1" type="ORF">F5148DRAFT_785166</name>
</gene>
<name>A0ACC0UCY1_9AGAM</name>
<dbReference type="Proteomes" id="UP001207468">
    <property type="component" value="Unassembled WGS sequence"/>
</dbReference>
<reference evidence="1" key="1">
    <citation type="submission" date="2021-03" db="EMBL/GenBank/DDBJ databases">
        <title>Evolutionary priming and transition to the ectomycorrhizal habit in an iconic lineage of mushroom-forming fungi: is preadaptation a requirement?</title>
        <authorList>
            <consortium name="DOE Joint Genome Institute"/>
            <person name="Looney B.P."/>
            <person name="Miyauchi S."/>
            <person name="Morin E."/>
            <person name="Drula E."/>
            <person name="Courty P.E."/>
            <person name="Chicoki N."/>
            <person name="Fauchery L."/>
            <person name="Kohler A."/>
            <person name="Kuo A."/>
            <person name="LaButti K."/>
            <person name="Pangilinan J."/>
            <person name="Lipzen A."/>
            <person name="Riley R."/>
            <person name="Andreopoulos W."/>
            <person name="He G."/>
            <person name="Johnson J."/>
            <person name="Barry K.W."/>
            <person name="Grigoriev I.V."/>
            <person name="Nagy L."/>
            <person name="Hibbett D."/>
            <person name="Henrissat B."/>
            <person name="Matheny P.B."/>
            <person name="Labbe J."/>
            <person name="Martin A.F."/>
        </authorList>
    </citation>
    <scope>NUCLEOTIDE SEQUENCE</scope>
    <source>
        <strain evidence="1">BPL698</strain>
    </source>
</reference>
<protein>
    <submittedName>
        <fullName evidence="1">Uncharacterized protein</fullName>
    </submittedName>
</protein>
<proteinExistence type="predicted"/>
<dbReference type="EMBL" id="JAGFNK010000069">
    <property type="protein sequence ID" value="KAI9509190.1"/>
    <property type="molecule type" value="Genomic_DNA"/>
</dbReference>
<comment type="caution">
    <text evidence="1">The sequence shown here is derived from an EMBL/GenBank/DDBJ whole genome shotgun (WGS) entry which is preliminary data.</text>
</comment>